<feature type="signal peptide" evidence="1">
    <location>
        <begin position="1"/>
        <end position="17"/>
    </location>
</feature>
<name>A0A5R8P6K5_9NOCA</name>
<dbReference type="EMBL" id="VBUU01000038">
    <property type="protein sequence ID" value="TLF97798.1"/>
    <property type="molecule type" value="Genomic_DNA"/>
</dbReference>
<reference evidence="2 3" key="1">
    <citation type="submission" date="2019-05" db="EMBL/GenBank/DDBJ databases">
        <title>Genomes sequences of two Nocardia cyriacigeorgica environmental isolates, type strains Nocardia asteroides ATCC 19247 and Nocardia cyriacigeorgica DSM 44484.</title>
        <authorList>
            <person name="Vautrin F."/>
            <person name="Bergeron E."/>
            <person name="Dubost A."/>
            <person name="Abrouk D."/>
            <person name="Rodriguez Nava V."/>
            <person name="Pujic P."/>
        </authorList>
    </citation>
    <scope>NUCLEOTIDE SEQUENCE [LARGE SCALE GENOMIC DNA]</scope>
    <source>
        <strain evidence="2 3">EML 1456</strain>
    </source>
</reference>
<gene>
    <name evidence="2" type="ORF">FEK35_26525</name>
</gene>
<protein>
    <recommendedName>
        <fullName evidence="4">PASTA domain-containing protein</fullName>
    </recommendedName>
</protein>
<dbReference type="PROSITE" id="PS51257">
    <property type="entry name" value="PROKAR_LIPOPROTEIN"/>
    <property type="match status" value="1"/>
</dbReference>
<comment type="caution">
    <text evidence="2">The sequence shown here is derived from an EMBL/GenBank/DDBJ whole genome shotgun (WGS) entry which is preliminary data.</text>
</comment>
<dbReference type="OrthoDB" id="4566585at2"/>
<evidence type="ECO:0000313" key="3">
    <source>
        <dbReference type="Proteomes" id="UP000308349"/>
    </source>
</evidence>
<accession>A0A5R8P6K5</accession>
<dbReference type="AlphaFoldDB" id="A0A5R8P6K5"/>
<feature type="chain" id="PRO_5039034151" description="PASTA domain-containing protein" evidence="1">
    <location>
        <begin position="18"/>
        <end position="169"/>
    </location>
</feature>
<dbReference type="Proteomes" id="UP000308349">
    <property type="component" value="Unassembled WGS sequence"/>
</dbReference>
<evidence type="ECO:0000256" key="1">
    <source>
        <dbReference type="SAM" id="SignalP"/>
    </source>
</evidence>
<dbReference type="RefSeq" id="WP_138458524.1">
    <property type="nucleotide sequence ID" value="NZ_VBUU01000038.1"/>
</dbReference>
<proteinExistence type="predicted"/>
<organism evidence="2 3">
    <name type="scientific">Nocardia cyriacigeorgica</name>
    <dbReference type="NCBI Taxonomy" id="135487"/>
    <lineage>
        <taxon>Bacteria</taxon>
        <taxon>Bacillati</taxon>
        <taxon>Actinomycetota</taxon>
        <taxon>Actinomycetes</taxon>
        <taxon>Mycobacteriales</taxon>
        <taxon>Nocardiaceae</taxon>
        <taxon>Nocardia</taxon>
    </lineage>
</organism>
<keyword evidence="1" id="KW-0732">Signal</keyword>
<evidence type="ECO:0000313" key="2">
    <source>
        <dbReference type="EMBL" id="TLF97798.1"/>
    </source>
</evidence>
<sequence length="169" mass="18450">MKSTLCALGAASLLLLAVGCDSVIDEGPTNDDIKNTTGLTVEQAARVVYDNLNLVWPNPVEPRLDQVGKIGCRTNPNSMRSEGPPWQVEKKMVKEDPSPELVEQVRANLDSLTELGFALEESAITDDHPLDRVYKDGNGYVLQSSMEIDRRVTDIPILEVASRSPCAAE</sequence>
<evidence type="ECO:0008006" key="4">
    <source>
        <dbReference type="Google" id="ProtNLM"/>
    </source>
</evidence>